<dbReference type="GO" id="GO:0032210">
    <property type="term" value="P:regulation of telomere maintenance via telomerase"/>
    <property type="evidence" value="ECO:0007669"/>
    <property type="project" value="TreeGrafter"/>
</dbReference>
<dbReference type="Pfam" id="PF00249">
    <property type="entry name" value="Myb_DNA-binding"/>
    <property type="match status" value="1"/>
</dbReference>
<sequence length="642" mass="72329">MASKGQTDVESFVNRWIVDYYSLLALELFKNKKHDDFCGIIAILDSILVRPVVSTDVTPTKIRVLHFLTRINEGDNLDVTFEPDQSVTPLESALMVLEDMSQGCSLPLPQQDFKNVCASLKEMMVGMLIKNKKFDKAKEVLNKHFPKPMVGKKAIFMHLINRKSKMHEVIEQIDFQRFKDEMLAFCQSLFNDVPFLFRAAMQFIDESRLRDQDDQAAVPDEQDEAGPSTCPQIDTVQVVPCKRTIIQRTRLEAAYKALGAYLDEKTFAQLEEEMEEEEQARKEDIPPRLPPTPKKGTNQDSEQDGLFQRDSGSPMEASPADPPPQTDAVSETQAGWLSKMPSVPRNRQPYTVARLVVEPDSQGSSQCTTVSQELETDVRTEEPAPSVATPNKEAEQSLLPENEVTIPIRKHPRRGKNICSRASTSFAESSAESEEDTTGSEATREMCVGKSHNHSKSSPVRNSSCSKQLSSDSDEDPEESPALRKTPPRNSFKRARILLSKVPDAISIADSSLDSSPELFPRPPVPQTSSTPHKDSPRDKGHSGSKWKKLYNTAKESKDTWSDEESYFGARKSTASHNESTNSNSGNRKRKWSDRETQKLKEGVEKFGEGNWSKIKAYYSFSDRTNVNLKDRWRTMKKLKIV</sequence>
<evidence type="ECO:0000259" key="8">
    <source>
        <dbReference type="PROSITE" id="PS50090"/>
    </source>
</evidence>
<dbReference type="Gene3D" id="1.10.10.60">
    <property type="entry name" value="Homeodomain-like"/>
    <property type="match status" value="1"/>
</dbReference>
<dbReference type="GO" id="GO:0070187">
    <property type="term" value="C:shelterin complex"/>
    <property type="evidence" value="ECO:0007669"/>
    <property type="project" value="TreeGrafter"/>
</dbReference>
<dbReference type="InterPro" id="IPR013867">
    <property type="entry name" value="Telomere_rpt-bd_fac_dimer_dom"/>
</dbReference>
<dbReference type="SMART" id="SM00717">
    <property type="entry name" value="SANT"/>
    <property type="match status" value="1"/>
</dbReference>
<dbReference type="Proteomes" id="UP000504630">
    <property type="component" value="Chromosome 3"/>
</dbReference>
<keyword evidence="10" id="KW-1185">Reference proteome</keyword>
<organism evidence="10 11">
    <name type="scientific">Cottoperca gobio</name>
    <name type="common">Frogmouth</name>
    <name type="synonym">Aphritis gobio</name>
    <dbReference type="NCBI Taxonomy" id="56716"/>
    <lineage>
        <taxon>Eukaryota</taxon>
        <taxon>Metazoa</taxon>
        <taxon>Chordata</taxon>
        <taxon>Craniata</taxon>
        <taxon>Vertebrata</taxon>
        <taxon>Euteleostomi</taxon>
        <taxon>Actinopterygii</taxon>
        <taxon>Neopterygii</taxon>
        <taxon>Teleostei</taxon>
        <taxon>Neoteleostei</taxon>
        <taxon>Acanthomorphata</taxon>
        <taxon>Eupercaria</taxon>
        <taxon>Perciformes</taxon>
        <taxon>Notothenioidei</taxon>
        <taxon>Bovichtidae</taxon>
        <taxon>Cottoperca</taxon>
    </lineage>
</organism>
<proteinExistence type="predicted"/>
<evidence type="ECO:0000256" key="5">
    <source>
        <dbReference type="ARBA" id="ARBA00023242"/>
    </source>
</evidence>
<feature type="domain" description="Myb-like" evidence="8">
    <location>
        <begin position="584"/>
        <end position="637"/>
    </location>
</feature>
<feature type="region of interest" description="Disordered" evidence="7">
    <location>
        <begin position="211"/>
        <end position="231"/>
    </location>
</feature>
<feature type="region of interest" description="Disordered" evidence="7">
    <location>
        <begin position="271"/>
        <end position="495"/>
    </location>
</feature>
<dbReference type="GO" id="GO:0003720">
    <property type="term" value="F:telomerase activity"/>
    <property type="evidence" value="ECO:0007669"/>
    <property type="project" value="TreeGrafter"/>
</dbReference>
<dbReference type="PROSITE" id="PS51294">
    <property type="entry name" value="HTH_MYB"/>
    <property type="match status" value="1"/>
</dbReference>
<dbReference type="GO" id="GO:0031627">
    <property type="term" value="P:telomeric loop formation"/>
    <property type="evidence" value="ECO:0007669"/>
    <property type="project" value="TreeGrafter"/>
</dbReference>
<dbReference type="CDD" id="cd11660">
    <property type="entry name" value="SANT_TRF"/>
    <property type="match status" value="1"/>
</dbReference>
<dbReference type="GO" id="GO:0061820">
    <property type="term" value="P:telomeric D-loop disassembly"/>
    <property type="evidence" value="ECO:0007669"/>
    <property type="project" value="TreeGrafter"/>
</dbReference>
<evidence type="ECO:0000256" key="1">
    <source>
        <dbReference type="ARBA" id="ARBA00004574"/>
    </source>
</evidence>
<dbReference type="GO" id="GO:0098505">
    <property type="term" value="F:G-rich strand telomeric DNA binding"/>
    <property type="evidence" value="ECO:0007669"/>
    <property type="project" value="TreeGrafter"/>
</dbReference>
<feature type="compositionally biased region" description="Low complexity" evidence="7">
    <location>
        <begin position="420"/>
        <end position="430"/>
    </location>
</feature>
<reference evidence="11" key="1">
    <citation type="submission" date="2025-08" db="UniProtKB">
        <authorList>
            <consortium name="RefSeq"/>
        </authorList>
    </citation>
    <scope>IDENTIFICATION</scope>
</reference>
<dbReference type="InterPro" id="IPR017930">
    <property type="entry name" value="Myb_dom"/>
</dbReference>
<evidence type="ECO:0000256" key="4">
    <source>
        <dbReference type="ARBA" id="ARBA00023125"/>
    </source>
</evidence>
<dbReference type="KEGG" id="cgob:115025539"/>
<dbReference type="GeneID" id="115025539"/>
<evidence type="ECO:0000313" key="11">
    <source>
        <dbReference type="RefSeq" id="XP_029313734.1"/>
    </source>
</evidence>
<dbReference type="InterPro" id="IPR036507">
    <property type="entry name" value="Telomere_rpt-bd_fac_dimer_sf"/>
</dbReference>
<dbReference type="CTD" id="192316"/>
<dbReference type="AlphaFoldDB" id="A0A6J2RUV6"/>
<keyword evidence="3" id="KW-0779">Telomere</keyword>
<keyword evidence="5" id="KW-0539">Nucleus</keyword>
<evidence type="ECO:0000256" key="3">
    <source>
        <dbReference type="ARBA" id="ARBA00022895"/>
    </source>
</evidence>
<dbReference type="InterPro" id="IPR009057">
    <property type="entry name" value="Homeodomain-like_sf"/>
</dbReference>
<dbReference type="SUPFAM" id="SSF46689">
    <property type="entry name" value="Homeodomain-like"/>
    <property type="match status" value="1"/>
</dbReference>
<feature type="compositionally biased region" description="Polar residues" evidence="7">
    <location>
        <begin position="573"/>
        <end position="586"/>
    </location>
</feature>
<dbReference type="Gene3D" id="1.25.40.210">
    <property type="entry name" value="Telomere repeat-binding factor, dimerisation domain"/>
    <property type="match status" value="1"/>
</dbReference>
<gene>
    <name evidence="11" type="primary">terfa</name>
</gene>
<evidence type="ECO:0000259" key="9">
    <source>
        <dbReference type="PROSITE" id="PS51294"/>
    </source>
</evidence>
<dbReference type="GO" id="GO:1905839">
    <property type="term" value="P:negative regulation of telomeric D-loop disassembly"/>
    <property type="evidence" value="ECO:0007669"/>
    <property type="project" value="TreeGrafter"/>
</dbReference>
<accession>A0A6J2RUV6</accession>
<dbReference type="InterPro" id="IPR001005">
    <property type="entry name" value="SANT/Myb"/>
</dbReference>
<dbReference type="GO" id="GO:0070198">
    <property type="term" value="P:protein localization to chromosome, telomeric region"/>
    <property type="evidence" value="ECO:0007669"/>
    <property type="project" value="TreeGrafter"/>
</dbReference>
<dbReference type="PANTHER" id="PTHR46833:SF1">
    <property type="entry name" value="TELOMERIC REPEAT-BINDING FACTOR 2"/>
    <property type="match status" value="1"/>
</dbReference>
<feature type="region of interest" description="Disordered" evidence="7">
    <location>
        <begin position="510"/>
        <end position="597"/>
    </location>
</feature>
<dbReference type="SUPFAM" id="SSF63600">
    <property type="entry name" value="Telomeric repeat binding factor (TRF) dimerisation domain"/>
    <property type="match status" value="1"/>
</dbReference>
<dbReference type="GO" id="GO:0032208">
    <property type="term" value="P:negative regulation of telomere maintenance via recombination"/>
    <property type="evidence" value="ECO:0007669"/>
    <property type="project" value="TreeGrafter"/>
</dbReference>
<dbReference type="GO" id="GO:0003691">
    <property type="term" value="F:double-stranded telomeric DNA binding"/>
    <property type="evidence" value="ECO:0007669"/>
    <property type="project" value="TreeGrafter"/>
</dbReference>
<dbReference type="PANTHER" id="PTHR46833">
    <property type="entry name" value="TELOMERIC REPEAT-BINDING FACTOR 2 TERF2"/>
    <property type="match status" value="1"/>
</dbReference>
<dbReference type="InParanoid" id="A0A6J2RUV6"/>
<dbReference type="InterPro" id="IPR030657">
    <property type="entry name" value="TERF2"/>
</dbReference>
<feature type="domain" description="HTH myb-type" evidence="9">
    <location>
        <begin position="588"/>
        <end position="641"/>
    </location>
</feature>
<keyword evidence="4" id="KW-0238">DNA-binding</keyword>
<keyword evidence="6" id="KW-0131">Cell cycle</keyword>
<evidence type="ECO:0000256" key="7">
    <source>
        <dbReference type="SAM" id="MobiDB-lite"/>
    </source>
</evidence>
<feature type="compositionally biased region" description="Polar residues" evidence="7">
    <location>
        <begin position="361"/>
        <end position="373"/>
    </location>
</feature>
<dbReference type="GO" id="GO:0005654">
    <property type="term" value="C:nucleoplasm"/>
    <property type="evidence" value="ECO:0007669"/>
    <property type="project" value="UniProtKB-ARBA"/>
</dbReference>
<dbReference type="OrthoDB" id="608866at2759"/>
<comment type="subcellular location">
    <subcellularLocation>
        <location evidence="1">Chromosome</location>
        <location evidence="1">Telomere</location>
    </subcellularLocation>
</comment>
<dbReference type="GO" id="GO:0031848">
    <property type="term" value="P:protection from non-homologous end joining at telomere"/>
    <property type="evidence" value="ECO:0007669"/>
    <property type="project" value="InterPro"/>
</dbReference>
<evidence type="ECO:0000256" key="6">
    <source>
        <dbReference type="ARBA" id="ARBA00023306"/>
    </source>
</evidence>
<evidence type="ECO:0000256" key="2">
    <source>
        <dbReference type="ARBA" id="ARBA00022454"/>
    </source>
</evidence>
<dbReference type="PROSITE" id="PS50090">
    <property type="entry name" value="MYB_LIKE"/>
    <property type="match status" value="1"/>
</dbReference>
<evidence type="ECO:0000313" key="10">
    <source>
        <dbReference type="Proteomes" id="UP000504630"/>
    </source>
</evidence>
<keyword evidence="2" id="KW-0158">Chromosome</keyword>
<dbReference type="GO" id="GO:0042803">
    <property type="term" value="F:protein homodimerization activity"/>
    <property type="evidence" value="ECO:0007669"/>
    <property type="project" value="InterPro"/>
</dbReference>
<name>A0A6J2RUV6_COTGO</name>
<feature type="compositionally biased region" description="Basic and acidic residues" evidence="7">
    <location>
        <begin position="532"/>
        <end position="542"/>
    </location>
</feature>
<dbReference type="RefSeq" id="XP_029313734.1">
    <property type="nucleotide sequence ID" value="XM_029457874.1"/>
</dbReference>
<protein>
    <submittedName>
        <fullName evidence="11">Telomeric repeat binding factor a</fullName>
    </submittedName>
</protein>
<dbReference type="Pfam" id="PF08558">
    <property type="entry name" value="TRF"/>
    <property type="match status" value="1"/>
</dbReference>